<proteinExistence type="predicted"/>
<dbReference type="AlphaFoldDB" id="A0A7W8LR24"/>
<name>A0A7W8LR24_9DEIO</name>
<accession>A0A7W8LR24</accession>
<keyword evidence="2" id="KW-1185">Reference proteome</keyword>
<dbReference type="Proteomes" id="UP000525389">
    <property type="component" value="Unassembled WGS sequence"/>
</dbReference>
<dbReference type="EMBL" id="JACHFN010000010">
    <property type="protein sequence ID" value="MBB5235207.1"/>
    <property type="molecule type" value="Genomic_DNA"/>
</dbReference>
<evidence type="ECO:0000313" key="2">
    <source>
        <dbReference type="Proteomes" id="UP000525389"/>
    </source>
</evidence>
<evidence type="ECO:0000313" key="1">
    <source>
        <dbReference type="EMBL" id="MBB5235207.1"/>
    </source>
</evidence>
<comment type="caution">
    <text evidence="1">The sequence shown here is derived from an EMBL/GenBank/DDBJ whole genome shotgun (WGS) entry which is preliminary data.</text>
</comment>
<gene>
    <name evidence="1" type="ORF">HNQ09_002659</name>
</gene>
<sequence>MELEGGDLTWAVDVRLTYEVTVVTANLSASHYDEPYQTLVRDLGGAELGVDVEGLQQLNLIVDELLDDLSRTLKSASLLELHRQSVNKPFFPNL</sequence>
<reference evidence="1 2" key="1">
    <citation type="submission" date="2020-08" db="EMBL/GenBank/DDBJ databases">
        <title>Genomic Encyclopedia of Type Strains, Phase IV (KMG-IV): sequencing the most valuable type-strain genomes for metagenomic binning, comparative biology and taxonomic classification.</title>
        <authorList>
            <person name="Goeker M."/>
        </authorList>
    </citation>
    <scope>NUCLEOTIDE SEQUENCE [LARGE SCALE GENOMIC DNA]</scope>
    <source>
        <strain evidence="1 2">DSM 101791</strain>
    </source>
</reference>
<organism evidence="1 2">
    <name type="scientific">Deinococcus budaensis</name>
    <dbReference type="NCBI Taxonomy" id="1665626"/>
    <lineage>
        <taxon>Bacteria</taxon>
        <taxon>Thermotogati</taxon>
        <taxon>Deinococcota</taxon>
        <taxon>Deinococci</taxon>
        <taxon>Deinococcales</taxon>
        <taxon>Deinococcaceae</taxon>
        <taxon>Deinococcus</taxon>
    </lineage>
</organism>
<protein>
    <submittedName>
        <fullName evidence="1">Uncharacterized protein</fullName>
    </submittedName>
</protein>